<evidence type="ECO:0000256" key="1">
    <source>
        <dbReference type="SAM" id="MobiDB-lite"/>
    </source>
</evidence>
<dbReference type="EMBL" id="JAYMYS010000006">
    <property type="protein sequence ID" value="KAK7388735.1"/>
    <property type="molecule type" value="Genomic_DNA"/>
</dbReference>
<accession>A0AAN9S3E4</accession>
<gene>
    <name evidence="2" type="ORF">VNO78_23562</name>
</gene>
<evidence type="ECO:0000313" key="3">
    <source>
        <dbReference type="Proteomes" id="UP001386955"/>
    </source>
</evidence>
<feature type="compositionally biased region" description="Basic and acidic residues" evidence="1">
    <location>
        <begin position="12"/>
        <end position="28"/>
    </location>
</feature>
<keyword evidence="3" id="KW-1185">Reference proteome</keyword>
<name>A0AAN9S3E4_PSOTE</name>
<feature type="region of interest" description="Disordered" evidence="1">
    <location>
        <begin position="1"/>
        <end position="38"/>
    </location>
</feature>
<protein>
    <submittedName>
        <fullName evidence="2">Uncharacterized protein</fullName>
    </submittedName>
</protein>
<organism evidence="2 3">
    <name type="scientific">Psophocarpus tetragonolobus</name>
    <name type="common">Winged bean</name>
    <name type="synonym">Dolichos tetragonolobus</name>
    <dbReference type="NCBI Taxonomy" id="3891"/>
    <lineage>
        <taxon>Eukaryota</taxon>
        <taxon>Viridiplantae</taxon>
        <taxon>Streptophyta</taxon>
        <taxon>Embryophyta</taxon>
        <taxon>Tracheophyta</taxon>
        <taxon>Spermatophyta</taxon>
        <taxon>Magnoliopsida</taxon>
        <taxon>eudicotyledons</taxon>
        <taxon>Gunneridae</taxon>
        <taxon>Pentapetalae</taxon>
        <taxon>rosids</taxon>
        <taxon>fabids</taxon>
        <taxon>Fabales</taxon>
        <taxon>Fabaceae</taxon>
        <taxon>Papilionoideae</taxon>
        <taxon>50 kb inversion clade</taxon>
        <taxon>NPAAA clade</taxon>
        <taxon>indigoferoid/millettioid clade</taxon>
        <taxon>Phaseoleae</taxon>
        <taxon>Psophocarpus</taxon>
    </lineage>
</organism>
<dbReference type="Proteomes" id="UP001386955">
    <property type="component" value="Unassembled WGS sequence"/>
</dbReference>
<sequence>MLEKFYNNRNHNNKEERVKITETKRSSSESEQENNEILEKKIDTRITERKNLETQQITAHSIGFSIQIISNLFNGICSTSDQLDFVVTDWCSG</sequence>
<evidence type="ECO:0000313" key="2">
    <source>
        <dbReference type="EMBL" id="KAK7388735.1"/>
    </source>
</evidence>
<proteinExistence type="predicted"/>
<comment type="caution">
    <text evidence="2">The sequence shown here is derived from an EMBL/GenBank/DDBJ whole genome shotgun (WGS) entry which is preliminary data.</text>
</comment>
<dbReference type="AlphaFoldDB" id="A0AAN9S3E4"/>
<reference evidence="2 3" key="1">
    <citation type="submission" date="2024-01" db="EMBL/GenBank/DDBJ databases">
        <title>The genomes of 5 underutilized Papilionoideae crops provide insights into root nodulation and disease resistanc.</title>
        <authorList>
            <person name="Jiang F."/>
        </authorList>
    </citation>
    <scope>NUCLEOTIDE SEQUENCE [LARGE SCALE GENOMIC DNA]</scope>
    <source>
        <strain evidence="2">DUOXIRENSHENG_FW03</strain>
        <tissue evidence="2">Leaves</tissue>
    </source>
</reference>